<keyword evidence="1 10" id="KW-1003">Cell membrane</keyword>
<keyword evidence="11" id="KW-1133">Transmembrane helix</keyword>
<feature type="binding site" evidence="10">
    <location>
        <position position="120"/>
    </location>
    <ligand>
        <name>UDP-N-acetyl-alpha-D-glucosamine</name>
        <dbReference type="ChEBI" id="CHEBI:57705"/>
    </ligand>
</feature>
<keyword evidence="11" id="KW-0812">Transmembrane</keyword>
<keyword evidence="3 10" id="KW-0328">Glycosyltransferase</keyword>
<evidence type="ECO:0000256" key="5">
    <source>
        <dbReference type="ARBA" id="ARBA00022960"/>
    </source>
</evidence>
<comment type="catalytic activity">
    <reaction evidence="10">
        <text>di-trans,octa-cis-undecaprenyl diphospho-N-acetyl-alpha-D-muramoyl-L-alanyl-D-glutamyl-meso-2,6-diaminopimeloyl-D-alanyl-D-alanine + UDP-N-acetyl-alpha-D-glucosamine = di-trans,octa-cis-undecaprenyl diphospho-[N-acetyl-alpha-D-glucosaminyl-(1-&gt;4)]-N-acetyl-alpha-D-muramoyl-L-alanyl-D-glutamyl-meso-2,6-diaminopimeloyl-D-alanyl-D-alanine + UDP + H(+)</text>
        <dbReference type="Rhea" id="RHEA:31227"/>
        <dbReference type="ChEBI" id="CHEBI:15378"/>
        <dbReference type="ChEBI" id="CHEBI:57705"/>
        <dbReference type="ChEBI" id="CHEBI:58223"/>
        <dbReference type="ChEBI" id="CHEBI:61387"/>
        <dbReference type="ChEBI" id="CHEBI:61388"/>
        <dbReference type="EC" id="2.4.1.227"/>
    </reaction>
</comment>
<dbReference type="PANTHER" id="PTHR21015">
    <property type="entry name" value="UDP-N-ACETYLGLUCOSAMINE--N-ACETYLMURAMYL-(PENTAPEPTIDE) PYROPHOSPHORYL-UNDECAPRENOL N-ACETYLGLUCOSAMINE TRANSFERASE 1"/>
    <property type="match status" value="1"/>
</dbReference>
<dbReference type="NCBIfam" id="TIGR01133">
    <property type="entry name" value="murG"/>
    <property type="match status" value="1"/>
</dbReference>
<comment type="pathway">
    <text evidence="10">Cell wall biogenesis; peptidoglycan biosynthesis.</text>
</comment>
<keyword evidence="8 10" id="KW-0131">Cell cycle</keyword>
<organism evidence="15">
    <name type="scientific">Atelocyanobacterium thalassa (isolate ALOHA)</name>
    <dbReference type="NCBI Taxonomy" id="1453429"/>
    <lineage>
        <taxon>Bacteria</taxon>
        <taxon>Bacillati</taxon>
        <taxon>Cyanobacteriota</taxon>
        <taxon>Cyanophyceae</taxon>
        <taxon>Oscillatoriophycideae</taxon>
        <taxon>Chroococcales</taxon>
        <taxon>Aphanothecaceae</taxon>
        <taxon>Candidatus Atelocyanobacterium</taxon>
        <taxon>Candidatus Atelocyanobacterium thalassae</taxon>
    </lineage>
</organism>
<dbReference type="STRING" id="1453429.UCYN_04430"/>
<comment type="function">
    <text evidence="10">Cell wall formation. Catalyzes the transfer of a GlcNAc subunit on undecaprenyl-pyrophosphoryl-MurNAc-pentapeptide (lipid intermediate I) to form undecaprenyl-pyrophosphoryl-MurNAc-(pentapeptide)GlcNAc (lipid intermediate II).</text>
</comment>
<gene>
    <name evidence="10" type="primary">murG</name>
    <name evidence="14" type="ordered locus">UCYN_04430</name>
</gene>
<dbReference type="GO" id="GO:0051991">
    <property type="term" value="F:UDP-N-acetyl-D-glucosamine:N-acetylmuramoyl-L-alanyl-D-glutamyl-meso-2,6-diaminopimelyl-D-alanyl-D-alanine-diphosphoundecaprenol 4-beta-N-acetylglucosaminlytransferase activity"/>
    <property type="evidence" value="ECO:0007669"/>
    <property type="project" value="RHEA"/>
</dbReference>
<evidence type="ECO:0000313" key="14">
    <source>
        <dbReference type="EMBL" id="ADB95177.1"/>
    </source>
</evidence>
<evidence type="ECO:0000256" key="2">
    <source>
        <dbReference type="ARBA" id="ARBA00022618"/>
    </source>
</evidence>
<dbReference type="PANTHER" id="PTHR21015:SF22">
    <property type="entry name" value="GLYCOSYLTRANSFERASE"/>
    <property type="match status" value="1"/>
</dbReference>
<feature type="binding site" evidence="10">
    <location>
        <position position="187"/>
    </location>
    <ligand>
        <name>UDP-N-acetyl-alpha-D-glucosamine</name>
        <dbReference type="ChEBI" id="CHEBI:57705"/>
    </ligand>
</feature>
<evidence type="ECO:0000256" key="3">
    <source>
        <dbReference type="ARBA" id="ARBA00022676"/>
    </source>
</evidence>
<evidence type="ECO:0000259" key="12">
    <source>
        <dbReference type="Pfam" id="PF03033"/>
    </source>
</evidence>
<feature type="binding site" evidence="10">
    <location>
        <position position="161"/>
    </location>
    <ligand>
        <name>UDP-N-acetyl-alpha-D-glucosamine</name>
        <dbReference type="ChEBI" id="CHEBI:57705"/>
    </ligand>
</feature>
<evidence type="ECO:0000256" key="10">
    <source>
        <dbReference type="HAMAP-Rule" id="MF_00033"/>
    </source>
</evidence>
<dbReference type="Gene3D" id="3.40.50.2000">
    <property type="entry name" value="Glycogen Phosphorylase B"/>
    <property type="match status" value="2"/>
</dbReference>
<feature type="transmembrane region" description="Helical" evidence="11">
    <location>
        <begin position="92"/>
        <end position="116"/>
    </location>
</feature>
<dbReference type="GO" id="GO:0009252">
    <property type="term" value="P:peptidoglycan biosynthetic process"/>
    <property type="evidence" value="ECO:0007669"/>
    <property type="project" value="UniProtKB-UniRule"/>
</dbReference>
<name>D3ENX7_ATETH</name>
<evidence type="ECO:0000256" key="7">
    <source>
        <dbReference type="ARBA" id="ARBA00023136"/>
    </source>
</evidence>
<keyword evidence="15" id="KW-1185">Reference proteome</keyword>
<feature type="binding site" evidence="10">
    <location>
        <begin position="11"/>
        <end position="13"/>
    </location>
    <ligand>
        <name>UDP-N-acetyl-alpha-D-glucosamine</name>
        <dbReference type="ChEBI" id="CHEBI:57705"/>
    </ligand>
</feature>
<keyword evidence="10" id="KW-0997">Cell inner membrane</keyword>
<dbReference type="GO" id="GO:0050511">
    <property type="term" value="F:undecaprenyldiphospho-muramoylpentapeptide beta-N-acetylglucosaminyltransferase activity"/>
    <property type="evidence" value="ECO:0007669"/>
    <property type="project" value="UniProtKB-UniRule"/>
</dbReference>
<feature type="binding site" evidence="10">
    <location>
        <position position="281"/>
    </location>
    <ligand>
        <name>UDP-N-acetyl-alpha-D-glucosamine</name>
        <dbReference type="ChEBI" id="CHEBI:57705"/>
    </ligand>
</feature>
<dbReference type="Proteomes" id="UP000001405">
    <property type="component" value="Chromosome"/>
</dbReference>
<evidence type="ECO:0000256" key="11">
    <source>
        <dbReference type="SAM" id="Phobius"/>
    </source>
</evidence>
<sequence>MIRLLIAASGTGGHVFPALAVAKKLPNYDVHWLGTSNRLEQSLVNDLYPLHTIPVEGFQTRSILKNIKILFRLLQSVFWIRKLLKEKKIDVIFTTGGYISGAVTLAAYILGIPVILHESNYIPGKTTKLLSYFCHVTALGFKETEKYLPWATTTYLGTPIREQFSISQYLDLNIPEKAFLIIVIGGSQGAVSINNLVRQCALDWINSGAYVVHLTGNNDTKVKTINHTQYITLPFHSNMAALLQRANLAISRAGSGTLAELAATHTPAILIPYPFAAENHQFYNADFFVKAKAAYCYEQKKLTREQLKIAVLDLIKDPTKLKRNGI</sequence>
<feature type="domain" description="Glycosyl transferase family 28 C-terminal" evidence="13">
    <location>
        <begin position="181"/>
        <end position="323"/>
    </location>
</feature>
<keyword evidence="6 10" id="KW-0573">Peptidoglycan synthesis</keyword>
<evidence type="ECO:0000256" key="1">
    <source>
        <dbReference type="ARBA" id="ARBA00022475"/>
    </source>
</evidence>
<dbReference type="Pfam" id="PF03033">
    <property type="entry name" value="Glyco_transf_28"/>
    <property type="match status" value="1"/>
</dbReference>
<dbReference type="InterPro" id="IPR004276">
    <property type="entry name" value="GlycoTrans_28_N"/>
</dbReference>
<comment type="subcellular location">
    <subcellularLocation>
        <location evidence="10">Cell inner membrane</location>
        <topology evidence="10">Peripheral membrane protein</topology>
        <orientation evidence="10">Cytoplasmic side</orientation>
    </subcellularLocation>
</comment>
<evidence type="ECO:0000313" key="15">
    <source>
        <dbReference type="Proteomes" id="UP000001405"/>
    </source>
</evidence>
<dbReference type="InterPro" id="IPR006009">
    <property type="entry name" value="GlcNAc_MurG"/>
</dbReference>
<dbReference type="HAMAP" id="MF_00033">
    <property type="entry name" value="MurG"/>
    <property type="match status" value="1"/>
</dbReference>
<dbReference type="InterPro" id="IPR007235">
    <property type="entry name" value="Glyco_trans_28_C"/>
</dbReference>
<evidence type="ECO:0000256" key="4">
    <source>
        <dbReference type="ARBA" id="ARBA00022679"/>
    </source>
</evidence>
<evidence type="ECO:0000259" key="13">
    <source>
        <dbReference type="Pfam" id="PF04101"/>
    </source>
</evidence>
<accession>D3ENX7</accession>
<dbReference type="Pfam" id="PF04101">
    <property type="entry name" value="Glyco_tran_28_C"/>
    <property type="match status" value="1"/>
</dbReference>
<dbReference type="CAZy" id="GT28">
    <property type="family name" value="Glycosyltransferase Family 28"/>
</dbReference>
<evidence type="ECO:0000256" key="8">
    <source>
        <dbReference type="ARBA" id="ARBA00023306"/>
    </source>
</evidence>
<keyword evidence="9 10" id="KW-0961">Cell wall biogenesis/degradation</keyword>
<dbReference type="UniPathway" id="UPA00219"/>
<dbReference type="EMBL" id="CP001842">
    <property type="protein sequence ID" value="ADB95177.1"/>
    <property type="molecule type" value="Genomic_DNA"/>
</dbReference>
<keyword evidence="4 10" id="KW-0808">Transferase</keyword>
<dbReference type="GO" id="GO:0008360">
    <property type="term" value="P:regulation of cell shape"/>
    <property type="evidence" value="ECO:0007669"/>
    <property type="project" value="UniProtKB-KW"/>
</dbReference>
<feature type="domain" description="Glycosyltransferase family 28 N-terminal" evidence="12">
    <location>
        <begin position="5"/>
        <end position="134"/>
    </location>
</feature>
<dbReference type="PATRIC" id="fig|713887.8.peg.410"/>
<keyword evidence="5 10" id="KW-0133">Cell shape</keyword>
<proteinExistence type="inferred from homology"/>
<dbReference type="GO" id="GO:0005975">
    <property type="term" value="P:carbohydrate metabolic process"/>
    <property type="evidence" value="ECO:0007669"/>
    <property type="project" value="InterPro"/>
</dbReference>
<keyword evidence="2 10" id="KW-0132">Cell division</keyword>
<dbReference type="GO" id="GO:0005886">
    <property type="term" value="C:plasma membrane"/>
    <property type="evidence" value="ECO:0007669"/>
    <property type="project" value="UniProtKB-SubCell"/>
</dbReference>
<comment type="similarity">
    <text evidence="10">Belongs to the glycosyltransferase 28 family. MurG subfamily.</text>
</comment>
<dbReference type="HOGENOM" id="CLU_037404_0_1_3"/>
<dbReference type="GO" id="GO:0071555">
    <property type="term" value="P:cell wall organization"/>
    <property type="evidence" value="ECO:0007669"/>
    <property type="project" value="UniProtKB-KW"/>
</dbReference>
<protein>
    <recommendedName>
        <fullName evidence="10">UDP-N-acetylglucosamine--N-acetylmuramyl-(pentapeptide) pyrophosphoryl-undecaprenol N-acetylglucosamine transferase</fullName>
        <ecNumber evidence="10">2.4.1.227</ecNumber>
    </recommendedName>
    <alternativeName>
        <fullName evidence="10">Undecaprenyl-PP-MurNAc-pentapeptide-UDPGlcNAc GlcNAc transferase</fullName>
    </alternativeName>
</protein>
<dbReference type="KEGG" id="cyu:UCYN_04430"/>
<evidence type="ECO:0000256" key="9">
    <source>
        <dbReference type="ARBA" id="ARBA00023316"/>
    </source>
</evidence>
<keyword evidence="7 10" id="KW-0472">Membrane</keyword>
<dbReference type="AlphaFoldDB" id="D3ENX7"/>
<dbReference type="GO" id="GO:0051301">
    <property type="term" value="P:cell division"/>
    <property type="evidence" value="ECO:0007669"/>
    <property type="project" value="UniProtKB-KW"/>
</dbReference>
<evidence type="ECO:0000256" key="6">
    <source>
        <dbReference type="ARBA" id="ARBA00022984"/>
    </source>
</evidence>
<dbReference type="EC" id="2.4.1.227" evidence="10"/>
<dbReference type="SUPFAM" id="SSF53756">
    <property type="entry name" value="UDP-Glycosyltransferase/glycogen phosphorylase"/>
    <property type="match status" value="1"/>
</dbReference>
<reference evidence="14 15" key="1">
    <citation type="journal article" date="2010" name="Nature">
        <title>Metabolic streamlining in an open-ocean nitrogen-fixing cyanobacterium.</title>
        <authorList>
            <person name="Tripp H.J."/>
            <person name="Bench S.R."/>
            <person name="Turk K.A."/>
            <person name="Foster R.A."/>
            <person name="Desany B.A."/>
            <person name="Niazi F."/>
            <person name="Affourtit J.P."/>
            <person name="Zehr J.P."/>
        </authorList>
    </citation>
    <scope>NUCLEOTIDE SEQUENCE [LARGE SCALE GENOMIC DNA]</scope>
    <source>
        <strain evidence="15">ALOHA</strain>
    </source>
</reference>
<comment type="caution">
    <text evidence="10">Lacks conserved residue(s) required for the propagation of feature annotation.</text>
</comment>
<dbReference type="CDD" id="cd03785">
    <property type="entry name" value="GT28_MurG"/>
    <property type="match status" value="1"/>
</dbReference>